<evidence type="ECO:0000256" key="7">
    <source>
        <dbReference type="RuleBase" id="RU000461"/>
    </source>
</evidence>
<dbReference type="PRINTS" id="PR00385">
    <property type="entry name" value="P450"/>
</dbReference>
<dbReference type="VEuPathDB" id="FungiDB:F4678DRAFT_197008"/>
<evidence type="ECO:0000313" key="8">
    <source>
        <dbReference type="EMBL" id="KAJ3578733.1"/>
    </source>
</evidence>
<evidence type="ECO:0000256" key="4">
    <source>
        <dbReference type="ARBA" id="ARBA00022723"/>
    </source>
</evidence>
<dbReference type="GO" id="GO:0016705">
    <property type="term" value="F:oxidoreductase activity, acting on paired donors, with incorporation or reduction of molecular oxygen"/>
    <property type="evidence" value="ECO:0007669"/>
    <property type="project" value="InterPro"/>
</dbReference>
<dbReference type="InterPro" id="IPR001128">
    <property type="entry name" value="Cyt_P450"/>
</dbReference>
<keyword evidence="9" id="KW-1185">Reference proteome</keyword>
<organism evidence="8 9">
    <name type="scientific">Xylaria arbuscula</name>
    <dbReference type="NCBI Taxonomy" id="114810"/>
    <lineage>
        <taxon>Eukaryota</taxon>
        <taxon>Fungi</taxon>
        <taxon>Dikarya</taxon>
        <taxon>Ascomycota</taxon>
        <taxon>Pezizomycotina</taxon>
        <taxon>Sordariomycetes</taxon>
        <taxon>Xylariomycetidae</taxon>
        <taxon>Xylariales</taxon>
        <taxon>Xylariaceae</taxon>
        <taxon>Xylaria</taxon>
    </lineage>
</organism>
<dbReference type="InterPro" id="IPR050121">
    <property type="entry name" value="Cytochrome_P450_monoxygenase"/>
</dbReference>
<evidence type="ECO:0000256" key="5">
    <source>
        <dbReference type="ARBA" id="ARBA00023004"/>
    </source>
</evidence>
<evidence type="ECO:0000313" key="9">
    <source>
        <dbReference type="Proteomes" id="UP001148614"/>
    </source>
</evidence>
<dbReference type="InterPro" id="IPR002401">
    <property type="entry name" value="Cyt_P450_E_grp-I"/>
</dbReference>
<comment type="similarity">
    <text evidence="2 7">Belongs to the cytochrome P450 family.</text>
</comment>
<dbReference type="EMBL" id="JANPWZ010000176">
    <property type="protein sequence ID" value="KAJ3578733.1"/>
    <property type="molecule type" value="Genomic_DNA"/>
</dbReference>
<dbReference type="PANTHER" id="PTHR24305">
    <property type="entry name" value="CYTOCHROME P450"/>
    <property type="match status" value="1"/>
</dbReference>
<protein>
    <recommendedName>
        <fullName evidence="10">Cytochrome P450</fullName>
    </recommendedName>
</protein>
<dbReference type="Gene3D" id="1.10.630.10">
    <property type="entry name" value="Cytochrome P450"/>
    <property type="match status" value="1"/>
</dbReference>
<accession>A0A9W8NKD2</accession>
<dbReference type="SUPFAM" id="SSF48264">
    <property type="entry name" value="Cytochrome P450"/>
    <property type="match status" value="1"/>
</dbReference>
<name>A0A9W8NKD2_9PEZI</name>
<evidence type="ECO:0000256" key="1">
    <source>
        <dbReference type="ARBA" id="ARBA00001971"/>
    </source>
</evidence>
<dbReference type="PROSITE" id="PS00086">
    <property type="entry name" value="CYTOCHROME_P450"/>
    <property type="match status" value="1"/>
</dbReference>
<dbReference type="PANTHER" id="PTHR24305:SF166">
    <property type="entry name" value="CYTOCHROME P450 12A4, MITOCHONDRIAL-RELATED"/>
    <property type="match status" value="1"/>
</dbReference>
<dbReference type="GO" id="GO:0004497">
    <property type="term" value="F:monooxygenase activity"/>
    <property type="evidence" value="ECO:0007669"/>
    <property type="project" value="UniProtKB-KW"/>
</dbReference>
<dbReference type="Pfam" id="PF00067">
    <property type="entry name" value="p450"/>
    <property type="match status" value="1"/>
</dbReference>
<dbReference type="InterPro" id="IPR036396">
    <property type="entry name" value="Cyt_P450_sf"/>
</dbReference>
<dbReference type="GO" id="GO:0005506">
    <property type="term" value="F:iron ion binding"/>
    <property type="evidence" value="ECO:0007669"/>
    <property type="project" value="InterPro"/>
</dbReference>
<keyword evidence="7" id="KW-0560">Oxidoreductase</keyword>
<evidence type="ECO:0000256" key="3">
    <source>
        <dbReference type="ARBA" id="ARBA00022617"/>
    </source>
</evidence>
<dbReference type="AlphaFoldDB" id="A0A9W8NKD2"/>
<dbReference type="Proteomes" id="UP001148614">
    <property type="component" value="Unassembled WGS sequence"/>
</dbReference>
<gene>
    <name evidence="8" type="ORF">NPX13_g1831</name>
</gene>
<keyword evidence="4 6" id="KW-0479">Metal-binding</keyword>
<reference evidence="8" key="1">
    <citation type="submission" date="2022-07" db="EMBL/GenBank/DDBJ databases">
        <title>Genome Sequence of Xylaria arbuscula.</title>
        <authorList>
            <person name="Buettner E."/>
        </authorList>
    </citation>
    <scope>NUCLEOTIDE SEQUENCE</scope>
    <source>
        <strain evidence="8">VT107</strain>
    </source>
</reference>
<evidence type="ECO:0000256" key="2">
    <source>
        <dbReference type="ARBA" id="ARBA00010617"/>
    </source>
</evidence>
<comment type="caution">
    <text evidence="8">The sequence shown here is derived from an EMBL/GenBank/DDBJ whole genome shotgun (WGS) entry which is preliminary data.</text>
</comment>
<feature type="binding site" description="axial binding residue" evidence="6">
    <location>
        <position position="490"/>
    </location>
    <ligand>
        <name>heme</name>
        <dbReference type="ChEBI" id="CHEBI:30413"/>
    </ligand>
    <ligandPart>
        <name>Fe</name>
        <dbReference type="ChEBI" id="CHEBI:18248"/>
    </ligandPart>
</feature>
<dbReference type="GO" id="GO:0020037">
    <property type="term" value="F:heme binding"/>
    <property type="evidence" value="ECO:0007669"/>
    <property type="project" value="InterPro"/>
</dbReference>
<dbReference type="CDD" id="cd11070">
    <property type="entry name" value="CYP56-like"/>
    <property type="match status" value="1"/>
</dbReference>
<keyword evidence="5 6" id="KW-0408">Iron</keyword>
<keyword evidence="3 6" id="KW-0349">Heme</keyword>
<evidence type="ECO:0008006" key="10">
    <source>
        <dbReference type="Google" id="ProtNLM"/>
    </source>
</evidence>
<sequence length="559" mass="63055">MAVISLASTVIFSSIFAWATYSAACLLINYRSAQKLGLPIRVLPISHGNPFWMIVDSKVTSLFRRIPFVGDNNFTRYNWRGWEVRDKCRSHLEMGDAYVQVTPGRNWLYLCSSDSLLEVFRRRSDFTRPLELYELLGIFGSNLATVDGDKWKKQRKITASCFNESTSEVVWTESIALATDMLKFWSSKEAVSSTADDVRTLSLHVLSKAGFGKSFKFQSQDDQGVDANSALNYKESLKTVLDNCILVMALGTKFLSRPWLPAKLRNVHQACVAFQRHMTSVYEEEKRAHAEGVSSDRNLLSSLIRASNEEARSSSASTASSGGLTESEIYGNMFVFNFAGHDTTAHTLMFAIAFLAANPGVQAWLSEELSAVFADRTANEWDYHRDFPRLARCHAVLLETVRLYTPVPVAKWTETSTQVLQVGNKSVTIPPDTMVIPSYAALHAHPRYWGSDSLEWRPSRWITKGVNGEEELKSPPRGTFIAWSEGDRSCPGKKFSQVEFVATMAILFKDWRVSPQLFGKERDIDARKRLLRLIETDSAQVLLLQMLHPERAPLCWSKI</sequence>
<keyword evidence="7" id="KW-0503">Monooxygenase</keyword>
<dbReference type="InterPro" id="IPR017972">
    <property type="entry name" value="Cyt_P450_CS"/>
</dbReference>
<dbReference type="PRINTS" id="PR00463">
    <property type="entry name" value="EP450I"/>
</dbReference>
<comment type="cofactor">
    <cofactor evidence="1 6">
        <name>heme</name>
        <dbReference type="ChEBI" id="CHEBI:30413"/>
    </cofactor>
</comment>
<proteinExistence type="inferred from homology"/>
<evidence type="ECO:0000256" key="6">
    <source>
        <dbReference type="PIRSR" id="PIRSR602401-1"/>
    </source>
</evidence>